<sequence>MLLDKGADPNKMYRGWNGIMQALENGDLEMLKKLTTTAGVDLEVRDELGRTVTEIALSRGWEEAVSILQSSKPAGHYK</sequence>
<proteinExistence type="predicted"/>
<name>A0ACC1N7K1_9HYPO</name>
<evidence type="ECO:0000313" key="2">
    <source>
        <dbReference type="Proteomes" id="UP001143910"/>
    </source>
</evidence>
<accession>A0ACC1N7K1</accession>
<evidence type="ECO:0000313" key="1">
    <source>
        <dbReference type="EMBL" id="KAJ2975222.1"/>
    </source>
</evidence>
<organism evidence="1 2">
    <name type="scientific">Zarea fungicola</name>
    <dbReference type="NCBI Taxonomy" id="93591"/>
    <lineage>
        <taxon>Eukaryota</taxon>
        <taxon>Fungi</taxon>
        <taxon>Dikarya</taxon>
        <taxon>Ascomycota</taxon>
        <taxon>Pezizomycotina</taxon>
        <taxon>Sordariomycetes</taxon>
        <taxon>Hypocreomycetidae</taxon>
        <taxon>Hypocreales</taxon>
        <taxon>Cordycipitaceae</taxon>
        <taxon>Zarea</taxon>
    </lineage>
</organism>
<comment type="caution">
    <text evidence="1">The sequence shown here is derived from an EMBL/GenBank/DDBJ whole genome shotgun (WGS) entry which is preliminary data.</text>
</comment>
<dbReference type="EMBL" id="JANJQO010000734">
    <property type="protein sequence ID" value="KAJ2975222.1"/>
    <property type="molecule type" value="Genomic_DNA"/>
</dbReference>
<gene>
    <name evidence="1" type="ORF">NQ176_g5636</name>
</gene>
<dbReference type="Proteomes" id="UP001143910">
    <property type="component" value="Unassembled WGS sequence"/>
</dbReference>
<protein>
    <submittedName>
        <fullName evidence="1">Uncharacterized protein</fullName>
    </submittedName>
</protein>
<reference evidence="1" key="1">
    <citation type="submission" date="2022-08" db="EMBL/GenBank/DDBJ databases">
        <title>Genome Sequence of Lecanicillium fungicola.</title>
        <authorList>
            <person name="Buettner E."/>
        </authorList>
    </citation>
    <scope>NUCLEOTIDE SEQUENCE</scope>
    <source>
        <strain evidence="1">Babe33</strain>
    </source>
</reference>
<keyword evidence="2" id="KW-1185">Reference proteome</keyword>